<evidence type="ECO:0000256" key="7">
    <source>
        <dbReference type="ARBA" id="ARBA00023136"/>
    </source>
</evidence>
<dbReference type="InterPro" id="IPR050549">
    <property type="entry name" value="MFS_Trehalose_Transporter"/>
</dbReference>
<dbReference type="NCBIfam" id="TIGR00879">
    <property type="entry name" value="SP"/>
    <property type="match status" value="1"/>
</dbReference>
<evidence type="ECO:0000256" key="8">
    <source>
        <dbReference type="RuleBase" id="RU003346"/>
    </source>
</evidence>
<dbReference type="InterPro" id="IPR003663">
    <property type="entry name" value="Sugar/inositol_transpt"/>
</dbReference>
<feature type="transmembrane region" description="Helical" evidence="9">
    <location>
        <begin position="364"/>
        <end position="386"/>
    </location>
</feature>
<feature type="transmembrane region" description="Helical" evidence="9">
    <location>
        <begin position="216"/>
        <end position="237"/>
    </location>
</feature>
<dbReference type="PROSITE" id="PS50850">
    <property type="entry name" value="MFS"/>
    <property type="match status" value="1"/>
</dbReference>
<evidence type="ECO:0000313" key="11">
    <source>
        <dbReference type="EMBL" id="VDD45557.1"/>
    </source>
</evidence>
<feature type="transmembrane region" description="Helical" evidence="9">
    <location>
        <begin position="126"/>
        <end position="144"/>
    </location>
</feature>
<feature type="transmembrane region" description="Helical" evidence="9">
    <location>
        <begin position="301"/>
        <end position="325"/>
    </location>
</feature>
<organism evidence="11">
    <name type="scientific">Brassica oleracea</name>
    <name type="common">Wild cabbage</name>
    <dbReference type="NCBI Taxonomy" id="3712"/>
    <lineage>
        <taxon>Eukaryota</taxon>
        <taxon>Viridiplantae</taxon>
        <taxon>Streptophyta</taxon>
        <taxon>Embryophyta</taxon>
        <taxon>Tracheophyta</taxon>
        <taxon>Spermatophyta</taxon>
        <taxon>Magnoliopsida</taxon>
        <taxon>eudicotyledons</taxon>
        <taxon>Gunneridae</taxon>
        <taxon>Pentapetalae</taxon>
        <taxon>rosids</taxon>
        <taxon>malvids</taxon>
        <taxon>Brassicales</taxon>
        <taxon>Brassicaceae</taxon>
        <taxon>Brassiceae</taxon>
        <taxon>Brassica</taxon>
    </lineage>
</organism>
<keyword evidence="3 8" id="KW-0813">Transport</keyword>
<feature type="transmembrane region" description="Helical" evidence="9">
    <location>
        <begin position="54"/>
        <end position="72"/>
    </location>
</feature>
<dbReference type="CDD" id="cd17358">
    <property type="entry name" value="MFS_GLUT6_8_Class3_like"/>
    <property type="match status" value="1"/>
</dbReference>
<keyword evidence="6 9" id="KW-1133">Transmembrane helix</keyword>
<evidence type="ECO:0000256" key="3">
    <source>
        <dbReference type="ARBA" id="ARBA00022448"/>
    </source>
</evidence>
<evidence type="ECO:0000256" key="1">
    <source>
        <dbReference type="ARBA" id="ARBA00004141"/>
    </source>
</evidence>
<comment type="subcellular location">
    <subcellularLocation>
        <location evidence="1">Membrane</location>
        <topology evidence="1">Multi-pass membrane protein</topology>
    </subcellularLocation>
</comment>
<keyword evidence="5 9" id="KW-0812">Transmembrane</keyword>
<dbReference type="GO" id="GO:0016020">
    <property type="term" value="C:membrane"/>
    <property type="evidence" value="ECO:0007669"/>
    <property type="project" value="UniProtKB-SubCell"/>
</dbReference>
<feature type="transmembrane region" description="Helical" evidence="9">
    <location>
        <begin position="156"/>
        <end position="174"/>
    </location>
</feature>
<evidence type="ECO:0000256" key="2">
    <source>
        <dbReference type="ARBA" id="ARBA00010992"/>
    </source>
</evidence>
<dbReference type="PANTHER" id="PTHR48021:SF82">
    <property type="entry name" value="SUGAR TRANSPORTER ERD6-LIKE 13-RELATED"/>
    <property type="match status" value="1"/>
</dbReference>
<dbReference type="Pfam" id="PF00083">
    <property type="entry name" value="Sugar_tr"/>
    <property type="match status" value="1"/>
</dbReference>
<evidence type="ECO:0000259" key="10">
    <source>
        <dbReference type="PROSITE" id="PS50850"/>
    </source>
</evidence>
<dbReference type="PANTHER" id="PTHR48021">
    <property type="match status" value="1"/>
</dbReference>
<feature type="transmembrane region" description="Helical" evidence="9">
    <location>
        <begin position="92"/>
        <end position="114"/>
    </location>
</feature>
<name>A0A3P6ELS0_BRAOL</name>
<dbReference type="SUPFAM" id="SSF103473">
    <property type="entry name" value="MFS general substrate transporter"/>
    <property type="match status" value="1"/>
</dbReference>
<accession>A0A3P6ELS0</accession>
<sequence length="501" mass="54734">MGKEPLLQKVRIQEDIESDKKTQPLLQKLRIQEDIESAKHKLVNDDVDDGDGPVTFILLFTTFTALCGTFSYGTAASFTSPAQSGMMAGLNLSLAEFSFFGSILTIGGLVGAAMSGKLADLLGRRGALWVSNSFCMTGWLMIAYSQAAWSLDIGRLFLGVAAGLSCYVVPVYIVEISPKQIRGAFTAVNAVVNIRPILVMSSSVSITFLVGSATSWKTLALISTVPCVLEFVGLFFIPESPRWLSRNGRVKESVAALQRLRGNNTNITKEAAEIKIYMENLQEEFKEDCFFELFKPRYSRVISVGIGLLVLQQVGGLSGYTFYMSSIFHKSGFPNNIGVSITSAVQLVTSILGLIIVDKYGRRSLLTVATVMMCMGSLITGLSFLFQSYALLNNYTPISALIGVLVFFVSITVGIGGIPWVMVSEMTPINVKGSAGTLCNLTSWSSNWFVSYTFNFLFQWSTSGVFFIYSIISGLGILFVLKMVPETRGRSLEEIQADITR</sequence>
<dbReference type="InterPro" id="IPR020846">
    <property type="entry name" value="MFS_dom"/>
</dbReference>
<dbReference type="PROSITE" id="PS00216">
    <property type="entry name" value="SUGAR_TRANSPORT_1"/>
    <property type="match status" value="2"/>
</dbReference>
<dbReference type="EMBL" id="LR031877">
    <property type="protein sequence ID" value="VDD45557.1"/>
    <property type="molecule type" value="Genomic_DNA"/>
</dbReference>
<comment type="similarity">
    <text evidence="2 8">Belongs to the major facilitator superfamily. Sugar transporter (TC 2.A.1.1) family.</text>
</comment>
<feature type="domain" description="Major facilitator superfamily (MFS) profile" evidence="10">
    <location>
        <begin position="57"/>
        <end position="488"/>
    </location>
</feature>
<dbReference type="PRINTS" id="PR00171">
    <property type="entry name" value="SUGRTRNSPORT"/>
</dbReference>
<evidence type="ECO:0000256" key="6">
    <source>
        <dbReference type="ARBA" id="ARBA00022989"/>
    </source>
</evidence>
<reference evidence="11" key="1">
    <citation type="submission" date="2018-11" db="EMBL/GenBank/DDBJ databases">
        <authorList>
            <consortium name="Genoscope - CEA"/>
            <person name="William W."/>
        </authorList>
    </citation>
    <scope>NUCLEOTIDE SEQUENCE</scope>
</reference>
<feature type="transmembrane region" description="Helical" evidence="9">
    <location>
        <begin position="435"/>
        <end position="454"/>
    </location>
</feature>
<dbReference type="InterPro" id="IPR005828">
    <property type="entry name" value="MFS_sugar_transport-like"/>
</dbReference>
<feature type="transmembrane region" description="Helical" evidence="9">
    <location>
        <begin position="460"/>
        <end position="481"/>
    </location>
</feature>
<dbReference type="InterPro" id="IPR036259">
    <property type="entry name" value="MFS_trans_sf"/>
</dbReference>
<dbReference type="PROSITE" id="PS00217">
    <property type="entry name" value="SUGAR_TRANSPORT_2"/>
    <property type="match status" value="1"/>
</dbReference>
<dbReference type="InterPro" id="IPR044775">
    <property type="entry name" value="MFS_ERD6/Tret1-like"/>
</dbReference>
<evidence type="ECO:0000256" key="4">
    <source>
        <dbReference type="ARBA" id="ARBA00022597"/>
    </source>
</evidence>
<evidence type="ECO:0000256" key="9">
    <source>
        <dbReference type="SAM" id="Phobius"/>
    </source>
</evidence>
<dbReference type="GO" id="GO:0051119">
    <property type="term" value="F:sugar transmembrane transporter activity"/>
    <property type="evidence" value="ECO:0007669"/>
    <property type="project" value="InterPro"/>
</dbReference>
<dbReference type="InterPro" id="IPR005829">
    <property type="entry name" value="Sugar_transporter_CS"/>
</dbReference>
<dbReference type="FunFam" id="1.20.1250.20:FF:000043">
    <property type="entry name" value="sugar transporter ERD6-like 6"/>
    <property type="match status" value="1"/>
</dbReference>
<keyword evidence="4" id="KW-0762">Sugar transport</keyword>
<protein>
    <recommendedName>
        <fullName evidence="10">Major facilitator superfamily (MFS) profile domain-containing protein</fullName>
    </recommendedName>
</protein>
<feature type="transmembrane region" description="Helical" evidence="9">
    <location>
        <begin position="186"/>
        <end position="210"/>
    </location>
</feature>
<keyword evidence="7 9" id="KW-0472">Membrane</keyword>
<proteinExistence type="inferred from homology"/>
<feature type="transmembrane region" description="Helical" evidence="9">
    <location>
        <begin position="337"/>
        <end position="357"/>
    </location>
</feature>
<dbReference type="Gene3D" id="1.20.1250.20">
    <property type="entry name" value="MFS general substrate transporter like domains"/>
    <property type="match status" value="1"/>
</dbReference>
<feature type="transmembrane region" description="Helical" evidence="9">
    <location>
        <begin position="398"/>
        <end position="423"/>
    </location>
</feature>
<evidence type="ECO:0000256" key="5">
    <source>
        <dbReference type="ARBA" id="ARBA00022692"/>
    </source>
</evidence>
<gene>
    <name evidence="11" type="ORF">BOLC5T33104H</name>
</gene>
<dbReference type="AlphaFoldDB" id="A0A3P6ELS0"/>